<reference evidence="2" key="1">
    <citation type="journal article" date="2014" name="Nat. Genet.">
        <title>The genome of the stress-tolerant wild tomato species Solanum pennellii.</title>
        <authorList>
            <person name="Bolger A."/>
            <person name="Scossa F."/>
            <person name="Bolger M.E."/>
            <person name="Lanz C."/>
            <person name="Maumus F."/>
            <person name="Tohge T."/>
            <person name="Quesneville H."/>
            <person name="Alseekh S."/>
            <person name="Sorensen I."/>
            <person name="Lichtenstein G."/>
            <person name="Fich E.A."/>
            <person name="Conte M."/>
            <person name="Keller H."/>
            <person name="Schneeberger K."/>
            <person name="Schwacke R."/>
            <person name="Ofner I."/>
            <person name="Vrebalov J."/>
            <person name="Xu Y."/>
            <person name="Osorio S."/>
            <person name="Aflitos S.A."/>
            <person name="Schijlen E."/>
            <person name="Jimenez-Gomez J.M."/>
            <person name="Ryngajllo M."/>
            <person name="Kimura S."/>
            <person name="Kumar R."/>
            <person name="Koenig D."/>
            <person name="Headland L.R."/>
            <person name="Maloof J.N."/>
            <person name="Sinha N."/>
            <person name="van Ham R.C."/>
            <person name="Lankhorst R.K."/>
            <person name="Mao L."/>
            <person name="Vogel A."/>
            <person name="Arsova B."/>
            <person name="Panstruga R."/>
            <person name="Fei Z."/>
            <person name="Rose J.K."/>
            <person name="Zamir D."/>
            <person name="Carrari F."/>
            <person name="Giovannoni J.J."/>
            <person name="Weigel D."/>
            <person name="Usadel B."/>
            <person name="Fernie A.R."/>
        </authorList>
    </citation>
    <scope>NUCLEOTIDE SEQUENCE [LARGE SCALE GENOMIC DNA]</scope>
    <source>
        <strain evidence="2">cv. LA0716</strain>
    </source>
</reference>
<reference evidence="3" key="2">
    <citation type="submission" date="2025-08" db="UniProtKB">
        <authorList>
            <consortium name="RefSeq"/>
        </authorList>
    </citation>
    <scope>IDENTIFICATION</scope>
</reference>
<protein>
    <submittedName>
        <fullName evidence="3">Cysteine-rich and transmembrane domain-containing protein WIH2-like isoform X1</fullName>
    </submittedName>
</protein>
<evidence type="ECO:0000256" key="1">
    <source>
        <dbReference type="SAM" id="MobiDB-lite"/>
    </source>
</evidence>
<feature type="region of interest" description="Disordered" evidence="1">
    <location>
        <begin position="15"/>
        <end position="108"/>
    </location>
</feature>
<proteinExistence type="predicted"/>
<dbReference type="RefSeq" id="XP_027768103.1">
    <property type="nucleotide sequence ID" value="XM_027912302.1"/>
</dbReference>
<gene>
    <name evidence="3" type="primary">LOC107001927</name>
</gene>
<feature type="compositionally biased region" description="Pro residues" evidence="1">
    <location>
        <begin position="20"/>
        <end position="43"/>
    </location>
</feature>
<evidence type="ECO:0000313" key="3">
    <source>
        <dbReference type="RefSeq" id="XP_027768103.1"/>
    </source>
</evidence>
<name>A0ABM1UX85_SOLPN</name>
<accession>A0ABM1UX85</accession>
<feature type="compositionally biased region" description="Pro residues" evidence="1">
    <location>
        <begin position="61"/>
        <end position="73"/>
    </location>
</feature>
<organism evidence="2 3">
    <name type="scientific">Solanum pennellii</name>
    <name type="common">Tomato</name>
    <name type="synonym">Lycopersicon pennellii</name>
    <dbReference type="NCBI Taxonomy" id="28526"/>
    <lineage>
        <taxon>Eukaryota</taxon>
        <taxon>Viridiplantae</taxon>
        <taxon>Streptophyta</taxon>
        <taxon>Embryophyta</taxon>
        <taxon>Tracheophyta</taxon>
        <taxon>Spermatophyta</taxon>
        <taxon>Magnoliopsida</taxon>
        <taxon>eudicotyledons</taxon>
        <taxon>Gunneridae</taxon>
        <taxon>Pentapetalae</taxon>
        <taxon>asterids</taxon>
        <taxon>lamiids</taxon>
        <taxon>Solanales</taxon>
        <taxon>Solanaceae</taxon>
        <taxon>Solanoideae</taxon>
        <taxon>Solaneae</taxon>
        <taxon>Solanum</taxon>
        <taxon>Solanum subgen. Lycopersicon</taxon>
    </lineage>
</organism>
<feature type="compositionally biased region" description="Low complexity" evidence="1">
    <location>
        <begin position="49"/>
        <end position="60"/>
    </location>
</feature>
<keyword evidence="2" id="KW-1185">Reference proteome</keyword>
<evidence type="ECO:0000313" key="2">
    <source>
        <dbReference type="Proteomes" id="UP000694930"/>
    </source>
</evidence>
<dbReference type="Proteomes" id="UP000694930">
    <property type="component" value="Chromosome 10"/>
</dbReference>
<feature type="compositionally biased region" description="Low complexity" evidence="1">
    <location>
        <begin position="74"/>
        <end position="108"/>
    </location>
</feature>
<sequence length="155" mass="17128">MDNNMQQAAVMNNNIQQPPVSLPTPQGYPPQAYPNGMYPPPQVYTPQAQGHGYPQGVGYYPPHPQPQGYPPPIGMGYPPQGYPPQSCHPPQYGAPPQGQGYPPQKQKQNQAATGVMGGWYVLYLQSPYIIHRCPPSLQAYWFGCFVLLLSLRCMS</sequence>
<dbReference type="GeneID" id="107001927"/>